<keyword evidence="9" id="KW-1185">Reference proteome</keyword>
<evidence type="ECO:0000256" key="2">
    <source>
        <dbReference type="ARBA" id="ARBA00022475"/>
    </source>
</evidence>
<dbReference type="Pfam" id="PF04024">
    <property type="entry name" value="PspC"/>
    <property type="match status" value="1"/>
</dbReference>
<evidence type="ECO:0000313" key="9">
    <source>
        <dbReference type="Proteomes" id="UP000479132"/>
    </source>
</evidence>
<gene>
    <name evidence="8" type="ORF">G3569_01205</name>
</gene>
<evidence type="ECO:0000256" key="1">
    <source>
        <dbReference type="ARBA" id="ARBA00004162"/>
    </source>
</evidence>
<evidence type="ECO:0000256" key="5">
    <source>
        <dbReference type="ARBA" id="ARBA00023136"/>
    </source>
</evidence>
<proteinExistence type="predicted"/>
<feature type="transmembrane region" description="Helical" evidence="6">
    <location>
        <begin position="78"/>
        <end position="97"/>
    </location>
</feature>
<evidence type="ECO:0000259" key="7">
    <source>
        <dbReference type="Pfam" id="PF04024"/>
    </source>
</evidence>
<keyword evidence="4 6" id="KW-1133">Transmembrane helix</keyword>
<keyword evidence="5 6" id="KW-0472">Membrane</keyword>
<feature type="domain" description="Phage shock protein PspC N-terminal" evidence="7">
    <location>
        <begin position="165"/>
        <end position="223"/>
    </location>
</feature>
<organism evidence="8 9">
    <name type="scientific">Fodinibius halophilus</name>
    <dbReference type="NCBI Taxonomy" id="1736908"/>
    <lineage>
        <taxon>Bacteria</taxon>
        <taxon>Pseudomonadati</taxon>
        <taxon>Balneolota</taxon>
        <taxon>Balneolia</taxon>
        <taxon>Balneolales</taxon>
        <taxon>Balneolaceae</taxon>
        <taxon>Fodinibius</taxon>
    </lineage>
</organism>
<name>A0A6M1T6X8_9BACT</name>
<evidence type="ECO:0000313" key="8">
    <source>
        <dbReference type="EMBL" id="NGP86954.1"/>
    </source>
</evidence>
<feature type="transmembrane region" description="Helical" evidence="6">
    <location>
        <begin position="42"/>
        <end position="66"/>
    </location>
</feature>
<sequence>MAQRTKQSTHHNLDSLMDFEDHELQNTMQEFLEEEKKANTNIWNFATIAGIAMFFVGVMFILNMLIGIGPDLGGLMEALPLIGGALVTLVGFGFLVGDRKKEKQAKKKKKRTSKKYDFDYDFGSSTEEEDFTLNNDLGSGQKTKSKSSSSANTFDFDSYAFSESKKLYKSRTDKKLSGVCGGLAKYFGISSTVIRLLFIITLFAAGGASFFVYVALALALDKEPPEMMDDFKF</sequence>
<accession>A0A6M1T6X8</accession>
<dbReference type="RefSeq" id="WP_165265243.1">
    <property type="nucleotide sequence ID" value="NZ_JAALLS010000001.1"/>
</dbReference>
<reference evidence="8 9" key="1">
    <citation type="submission" date="2020-02" db="EMBL/GenBank/DDBJ databases">
        <title>Aliifodinibius halophilus 2W32, complete genome.</title>
        <authorList>
            <person name="Li Y."/>
            <person name="Wu S."/>
        </authorList>
    </citation>
    <scope>NUCLEOTIDE SEQUENCE [LARGE SCALE GENOMIC DNA]</scope>
    <source>
        <strain evidence="8 9">2W32</strain>
    </source>
</reference>
<comment type="caution">
    <text evidence="8">The sequence shown here is derived from an EMBL/GenBank/DDBJ whole genome shotgun (WGS) entry which is preliminary data.</text>
</comment>
<dbReference type="GO" id="GO:0005886">
    <property type="term" value="C:plasma membrane"/>
    <property type="evidence" value="ECO:0007669"/>
    <property type="project" value="UniProtKB-SubCell"/>
</dbReference>
<dbReference type="InterPro" id="IPR052027">
    <property type="entry name" value="PspC"/>
</dbReference>
<dbReference type="PANTHER" id="PTHR33885:SF3">
    <property type="entry name" value="PHAGE SHOCK PROTEIN C"/>
    <property type="match status" value="1"/>
</dbReference>
<dbReference type="PANTHER" id="PTHR33885">
    <property type="entry name" value="PHAGE SHOCK PROTEIN C"/>
    <property type="match status" value="1"/>
</dbReference>
<evidence type="ECO:0000256" key="4">
    <source>
        <dbReference type="ARBA" id="ARBA00022989"/>
    </source>
</evidence>
<dbReference type="Proteomes" id="UP000479132">
    <property type="component" value="Unassembled WGS sequence"/>
</dbReference>
<keyword evidence="2" id="KW-1003">Cell membrane</keyword>
<keyword evidence="3 6" id="KW-0812">Transmembrane</keyword>
<protein>
    <submittedName>
        <fullName evidence="8">PspC domain-containing protein</fullName>
    </submittedName>
</protein>
<dbReference type="EMBL" id="JAALLS010000001">
    <property type="protein sequence ID" value="NGP86954.1"/>
    <property type="molecule type" value="Genomic_DNA"/>
</dbReference>
<dbReference type="AlphaFoldDB" id="A0A6M1T6X8"/>
<dbReference type="InterPro" id="IPR007168">
    <property type="entry name" value="Phageshock_PspC_N"/>
</dbReference>
<comment type="subcellular location">
    <subcellularLocation>
        <location evidence="1">Cell membrane</location>
        <topology evidence="1">Single-pass membrane protein</topology>
    </subcellularLocation>
</comment>
<evidence type="ECO:0000256" key="3">
    <source>
        <dbReference type="ARBA" id="ARBA00022692"/>
    </source>
</evidence>
<feature type="transmembrane region" description="Helical" evidence="6">
    <location>
        <begin position="196"/>
        <end position="220"/>
    </location>
</feature>
<evidence type="ECO:0000256" key="6">
    <source>
        <dbReference type="SAM" id="Phobius"/>
    </source>
</evidence>